<keyword evidence="1" id="KW-0677">Repeat</keyword>
<dbReference type="Pfam" id="PF07679">
    <property type="entry name" value="I-set"/>
    <property type="match status" value="5"/>
</dbReference>
<dbReference type="FunFam" id="2.60.40.10:FF:000051">
    <property type="entry name" value="Uncharacterized protein, isoform J"/>
    <property type="match status" value="1"/>
</dbReference>
<dbReference type="SUPFAM" id="SSF49265">
    <property type="entry name" value="Fibronectin type III"/>
    <property type="match status" value="2"/>
</dbReference>
<dbReference type="FunFam" id="2.60.40.10:FF:000107">
    <property type="entry name" value="Myosin, light chain kinase a"/>
    <property type="match status" value="1"/>
</dbReference>
<feature type="compositionally biased region" description="Basic and acidic residues" evidence="3">
    <location>
        <begin position="1079"/>
        <end position="1091"/>
    </location>
</feature>
<dbReference type="Pfam" id="PF00041">
    <property type="entry name" value="fn3"/>
    <property type="match status" value="2"/>
</dbReference>
<evidence type="ECO:0000313" key="6">
    <source>
        <dbReference type="Proteomes" id="UP000887561"/>
    </source>
</evidence>
<dbReference type="CDD" id="cd00063">
    <property type="entry name" value="FN3"/>
    <property type="match status" value="4"/>
</dbReference>
<dbReference type="GO" id="GO:0045214">
    <property type="term" value="P:sarcomere organization"/>
    <property type="evidence" value="ECO:0007669"/>
    <property type="project" value="TreeGrafter"/>
</dbReference>
<organism evidence="6 7">
    <name type="scientific">Meloidogyne javanica</name>
    <name type="common">Root-knot nematode worm</name>
    <dbReference type="NCBI Taxonomy" id="6303"/>
    <lineage>
        <taxon>Eukaryota</taxon>
        <taxon>Metazoa</taxon>
        <taxon>Ecdysozoa</taxon>
        <taxon>Nematoda</taxon>
        <taxon>Chromadorea</taxon>
        <taxon>Rhabditida</taxon>
        <taxon>Tylenchina</taxon>
        <taxon>Tylenchomorpha</taxon>
        <taxon>Tylenchoidea</taxon>
        <taxon>Meloidogynidae</taxon>
        <taxon>Meloidogyninae</taxon>
        <taxon>Meloidogyne</taxon>
        <taxon>Meloidogyne incognita group</taxon>
    </lineage>
</organism>
<dbReference type="PANTHER" id="PTHR13817">
    <property type="entry name" value="TITIN"/>
    <property type="match status" value="1"/>
</dbReference>
<evidence type="ECO:0000256" key="2">
    <source>
        <dbReference type="ARBA" id="ARBA00023319"/>
    </source>
</evidence>
<feature type="domain" description="Ig-like" evidence="4">
    <location>
        <begin position="307"/>
        <end position="387"/>
    </location>
</feature>
<feature type="region of interest" description="Disordered" evidence="3">
    <location>
        <begin position="1"/>
        <end position="97"/>
    </location>
</feature>
<dbReference type="GO" id="GO:0031430">
    <property type="term" value="C:M band"/>
    <property type="evidence" value="ECO:0007669"/>
    <property type="project" value="TreeGrafter"/>
</dbReference>
<evidence type="ECO:0000256" key="1">
    <source>
        <dbReference type="ARBA" id="ARBA00022737"/>
    </source>
</evidence>
<feature type="domain" description="Ig-like" evidence="4">
    <location>
        <begin position="158"/>
        <end position="251"/>
    </location>
</feature>
<feature type="domain" description="Fibronectin type-III" evidence="5">
    <location>
        <begin position="791"/>
        <end position="891"/>
    </location>
</feature>
<name>A0A915N826_MELJA</name>
<keyword evidence="6" id="KW-1185">Reference proteome</keyword>
<dbReference type="InterPro" id="IPR013098">
    <property type="entry name" value="Ig_I-set"/>
</dbReference>
<proteinExistence type="predicted"/>
<feature type="domain" description="Fibronectin type-III" evidence="5">
    <location>
        <begin position="693"/>
        <end position="785"/>
    </location>
</feature>
<dbReference type="AlphaFoldDB" id="A0A915N826"/>
<feature type="compositionally biased region" description="Basic and acidic residues" evidence="3">
    <location>
        <begin position="64"/>
        <end position="97"/>
    </location>
</feature>
<dbReference type="InterPro" id="IPR036116">
    <property type="entry name" value="FN3_sf"/>
</dbReference>
<accession>A0A915N826</accession>
<dbReference type="SUPFAM" id="SSF48726">
    <property type="entry name" value="Immunoglobulin"/>
    <property type="match status" value="5"/>
</dbReference>
<feature type="compositionally biased region" description="Polar residues" evidence="3">
    <location>
        <begin position="1"/>
        <end position="10"/>
    </location>
</feature>
<dbReference type="InterPro" id="IPR013783">
    <property type="entry name" value="Ig-like_fold"/>
</dbReference>
<dbReference type="WBParaSite" id="scaffold7769_cov264.g12378">
    <property type="protein sequence ID" value="scaffold7769_cov264.g12378"/>
    <property type="gene ID" value="scaffold7769_cov264.g12378"/>
</dbReference>
<dbReference type="InterPro" id="IPR036179">
    <property type="entry name" value="Ig-like_dom_sf"/>
</dbReference>
<protein>
    <submittedName>
        <fullName evidence="7">Twitchin</fullName>
    </submittedName>
</protein>
<keyword evidence="2" id="KW-0393">Immunoglobulin domain</keyword>
<dbReference type="Gene3D" id="2.60.40.10">
    <property type="entry name" value="Immunoglobulins"/>
    <property type="match status" value="10"/>
</dbReference>
<feature type="compositionally biased region" description="Basic and acidic residues" evidence="3">
    <location>
        <begin position="1045"/>
        <end position="1069"/>
    </location>
</feature>
<dbReference type="PROSITE" id="PS50853">
    <property type="entry name" value="FN3"/>
    <property type="match status" value="3"/>
</dbReference>
<feature type="domain" description="Ig-like" evidence="4">
    <location>
        <begin position="466"/>
        <end position="552"/>
    </location>
</feature>
<dbReference type="SMART" id="SM00408">
    <property type="entry name" value="IGc2"/>
    <property type="match status" value="4"/>
</dbReference>
<dbReference type="SMART" id="SM00060">
    <property type="entry name" value="FN3"/>
    <property type="match status" value="3"/>
</dbReference>
<dbReference type="InterPro" id="IPR003598">
    <property type="entry name" value="Ig_sub2"/>
</dbReference>
<feature type="domain" description="Fibronectin type-III" evidence="5">
    <location>
        <begin position="1069"/>
        <end position="1103"/>
    </location>
</feature>
<evidence type="ECO:0000259" key="4">
    <source>
        <dbReference type="PROSITE" id="PS50835"/>
    </source>
</evidence>
<dbReference type="InterPro" id="IPR003961">
    <property type="entry name" value="FN3_dom"/>
</dbReference>
<dbReference type="SMART" id="SM00409">
    <property type="entry name" value="IG"/>
    <property type="match status" value="5"/>
</dbReference>
<sequence>MDNLLLFQQNEQKEKSKSKSPTPTPVSDEKRRSSALRQLEGLQVGKKREQHEFQGIQLKRIPKTKKDDKKEELERPDLKKLEKASEKRVSVPEEEVDPIRRDSLHPEWNAREATELEEYQKRASMRRRSSVDMRRESVSDVLERPPVPLKEIGKSGTPARIVEIPENVTVVENEVAIFKCIVEGNPAPTFVWKKAGRDVPLTGRVRCTTDGETGSVSLIIGKCRHQDEDDYSLEVKNTHGSDSASAKLLVTSGVESNLDFRATLKKRETSISEKQKQDSQDFSRSEADRRASIFTGKREERWVEPLPEKAQFQQKVNKIAQLKCVYSRPNAKVRWMKDRKEIFSGGLKYKILIDKQAITLVINNPDPDDSGKYTCEANGVPTHSMVTVEEPPMKYNFLTPLPNTLEIYRTKQGILTCKLNSARAPLDTTGRFTLTIRVVEQVDQAEWTAYVSKDVLSKCAVYVEEPRDTFVVPLKSQRANERENATFECDTNDKDIEVEWFHDGIKIKMDGVHFKEEKVGRKRRLIITGVKIEDHGEYKCTTKDDKTMAQLIVDPLNKFIVKLEDKEVFEKEDVNLKCETKDTRTPGQWFRNGKAISSMPGSKFEFQSRSGVHTMKISKIEMNEADRYEIDVAGLKGSCKVTVLEAERKPVINWKPQKIECDTGKWALKLENTAGESALAPFDLFVRDKPKVPKGPLETTDVTAESCKLKWKPADPDEAAPTRGYIVEMQDGRGGPWKKIGETKGTEFPVNGLKEHGEYKFRIKAFNEIGESDPLVGETILAKNPYTVPGKPRNMQAADIDANSLTLQWDPPESDGGAPIESYIIERRDKSDKDWAKLDEIPAQGAGKHQMVDDKVVEGKEYYYRVRAVNKAGPGDPCDHGKPFKIAAKPASPEFTSGGIQDQRLHVGETIKYEVGISGAPLPEVSWTVNGKPLKAGGRVKISTEKGKTVLKIEDAQRSDSGKFCIKLKNKSGEAQSEANVTVVGRPDPPQGPLEVSDICKDGATLEWKPPLDDGGEPLTGYIVEAQARLKDKGNYKFRVKAVNKEGESEPLGTDKHYQIKDPWEEPGKPGRPQVTDVDADKVSLKWDPPMKDGGAPIEKYVV</sequence>
<evidence type="ECO:0000259" key="5">
    <source>
        <dbReference type="PROSITE" id="PS50853"/>
    </source>
</evidence>
<dbReference type="PRINTS" id="PR00014">
    <property type="entry name" value="FNTYPEIII"/>
</dbReference>
<reference evidence="7" key="1">
    <citation type="submission" date="2022-11" db="UniProtKB">
        <authorList>
            <consortium name="WormBaseParasite"/>
        </authorList>
    </citation>
    <scope>IDENTIFICATION</scope>
</reference>
<feature type="region of interest" description="Disordered" evidence="3">
    <location>
        <begin position="269"/>
        <end position="290"/>
    </location>
</feature>
<dbReference type="InterPro" id="IPR007110">
    <property type="entry name" value="Ig-like_dom"/>
</dbReference>
<feature type="domain" description="Ig-like" evidence="4">
    <location>
        <begin position="893"/>
        <end position="982"/>
    </location>
</feature>
<dbReference type="InterPro" id="IPR003599">
    <property type="entry name" value="Ig_sub"/>
</dbReference>
<dbReference type="FunFam" id="2.60.40.10:FF:000160">
    <property type="entry name" value="Titin a"/>
    <property type="match status" value="1"/>
</dbReference>
<dbReference type="Proteomes" id="UP000887561">
    <property type="component" value="Unplaced"/>
</dbReference>
<dbReference type="InterPro" id="IPR050964">
    <property type="entry name" value="Striated_Muscle_Regulatory"/>
</dbReference>
<evidence type="ECO:0000256" key="3">
    <source>
        <dbReference type="SAM" id="MobiDB-lite"/>
    </source>
</evidence>
<feature type="region of interest" description="Disordered" evidence="3">
    <location>
        <begin position="1045"/>
        <end position="1103"/>
    </location>
</feature>
<dbReference type="PANTHER" id="PTHR13817:SF151">
    <property type="entry name" value="TITIN"/>
    <property type="match status" value="1"/>
</dbReference>
<dbReference type="PROSITE" id="PS50835">
    <property type="entry name" value="IG_LIKE"/>
    <property type="match status" value="4"/>
</dbReference>
<dbReference type="CDD" id="cd00096">
    <property type="entry name" value="Ig"/>
    <property type="match status" value="1"/>
</dbReference>
<evidence type="ECO:0000313" key="7">
    <source>
        <dbReference type="WBParaSite" id="scaffold7769_cov264.g12378"/>
    </source>
</evidence>